<dbReference type="AlphaFoldDB" id="A0A9P9BIF0"/>
<dbReference type="GeneID" id="70186993"/>
<keyword evidence="3" id="KW-1185">Reference proteome</keyword>
<sequence>MSHQPSPSMPTRVSVHAIEPHPVVAHLEAMAESTDLQTSTQNTPTLDEVQTVIAKYKRVVREFGNSGQQQQQQQGEMRIPVIPETFESERTTVDVLQYYDQMAHQVRRYTLAYTDFQFDSFVRRFAARFHMVGASHQPSVSNNFKDIATVGALALQAGRPDVLAHFAADIEHVCEMRAMAMDDWLDEEIAQLRASPLGQLILHGRQGGIQATPVDQDEEEQAEQDAGNADEHV</sequence>
<name>A0A9P9BIF0_9PEZI</name>
<evidence type="ECO:0000313" key="3">
    <source>
        <dbReference type="Proteomes" id="UP000756346"/>
    </source>
</evidence>
<comment type="caution">
    <text evidence="2">The sequence shown here is derived from an EMBL/GenBank/DDBJ whole genome shotgun (WGS) entry which is preliminary data.</text>
</comment>
<proteinExistence type="predicted"/>
<evidence type="ECO:0000313" key="2">
    <source>
        <dbReference type="EMBL" id="KAH7014295.1"/>
    </source>
</evidence>
<dbReference type="Proteomes" id="UP000756346">
    <property type="component" value="Unassembled WGS sequence"/>
</dbReference>
<gene>
    <name evidence="2" type="ORF">B0I36DRAFT_355535</name>
</gene>
<protein>
    <submittedName>
        <fullName evidence="2">Uncharacterized protein</fullName>
    </submittedName>
</protein>
<feature type="region of interest" description="Disordered" evidence="1">
    <location>
        <begin position="208"/>
        <end position="233"/>
    </location>
</feature>
<reference evidence="2" key="1">
    <citation type="journal article" date="2021" name="Nat. Commun.">
        <title>Genetic determinants of endophytism in the Arabidopsis root mycobiome.</title>
        <authorList>
            <person name="Mesny F."/>
            <person name="Miyauchi S."/>
            <person name="Thiergart T."/>
            <person name="Pickel B."/>
            <person name="Atanasova L."/>
            <person name="Karlsson M."/>
            <person name="Huettel B."/>
            <person name="Barry K.W."/>
            <person name="Haridas S."/>
            <person name="Chen C."/>
            <person name="Bauer D."/>
            <person name="Andreopoulos W."/>
            <person name="Pangilinan J."/>
            <person name="LaButti K."/>
            <person name="Riley R."/>
            <person name="Lipzen A."/>
            <person name="Clum A."/>
            <person name="Drula E."/>
            <person name="Henrissat B."/>
            <person name="Kohler A."/>
            <person name="Grigoriev I.V."/>
            <person name="Martin F.M."/>
            <person name="Hacquard S."/>
        </authorList>
    </citation>
    <scope>NUCLEOTIDE SEQUENCE</scope>
    <source>
        <strain evidence="2">MPI-CAGE-CH-0230</strain>
    </source>
</reference>
<accession>A0A9P9BIF0</accession>
<dbReference type="EMBL" id="JAGTJQ010000013">
    <property type="protein sequence ID" value="KAH7014295.1"/>
    <property type="molecule type" value="Genomic_DNA"/>
</dbReference>
<organism evidence="2 3">
    <name type="scientific">Microdochium trichocladiopsis</name>
    <dbReference type="NCBI Taxonomy" id="1682393"/>
    <lineage>
        <taxon>Eukaryota</taxon>
        <taxon>Fungi</taxon>
        <taxon>Dikarya</taxon>
        <taxon>Ascomycota</taxon>
        <taxon>Pezizomycotina</taxon>
        <taxon>Sordariomycetes</taxon>
        <taxon>Xylariomycetidae</taxon>
        <taxon>Xylariales</taxon>
        <taxon>Microdochiaceae</taxon>
        <taxon>Microdochium</taxon>
    </lineage>
</organism>
<evidence type="ECO:0000256" key="1">
    <source>
        <dbReference type="SAM" id="MobiDB-lite"/>
    </source>
</evidence>
<dbReference type="RefSeq" id="XP_046005262.1">
    <property type="nucleotide sequence ID" value="XM_046157447.1"/>
</dbReference>